<evidence type="ECO:0000256" key="2">
    <source>
        <dbReference type="ARBA" id="ARBA00022448"/>
    </source>
</evidence>
<proteinExistence type="predicted"/>
<dbReference type="PANTHER" id="PTHR43790">
    <property type="entry name" value="CARBOHYDRATE TRANSPORT ATP-BINDING PROTEIN MG119-RELATED"/>
    <property type="match status" value="1"/>
</dbReference>
<dbReference type="InterPro" id="IPR017871">
    <property type="entry name" value="ABC_transporter-like_CS"/>
</dbReference>
<keyword evidence="8" id="KW-1278">Translocase</keyword>
<dbReference type="Gene3D" id="3.40.50.300">
    <property type="entry name" value="P-loop containing nucleotide triphosphate hydrolases"/>
    <property type="match status" value="2"/>
</dbReference>
<dbReference type="STRING" id="118967.SAMN02745191_1190"/>
<dbReference type="InterPro" id="IPR050107">
    <property type="entry name" value="ABC_carbohydrate_import_ATPase"/>
</dbReference>
<evidence type="ECO:0000256" key="3">
    <source>
        <dbReference type="ARBA" id="ARBA00022475"/>
    </source>
</evidence>
<dbReference type="CDD" id="cd03216">
    <property type="entry name" value="ABC_Carb_Monos_I"/>
    <property type="match status" value="1"/>
</dbReference>
<dbReference type="OrthoDB" id="9801987at2"/>
<dbReference type="PROSITE" id="PS50893">
    <property type="entry name" value="ABC_TRANSPORTER_2"/>
    <property type="match status" value="2"/>
</dbReference>
<keyword evidence="7 11" id="KW-0067">ATP-binding</keyword>
<name>A0A1T4MCA5_9FIRM</name>
<protein>
    <submittedName>
        <fullName evidence="11">Ribose transport system ATP-binding protein</fullName>
    </submittedName>
</protein>
<evidence type="ECO:0000256" key="8">
    <source>
        <dbReference type="ARBA" id="ARBA00022967"/>
    </source>
</evidence>
<dbReference type="RefSeq" id="WP_078711603.1">
    <property type="nucleotide sequence ID" value="NZ_FUWY01000003.1"/>
</dbReference>
<comment type="subcellular location">
    <subcellularLocation>
        <location evidence="1">Cell membrane</location>
        <topology evidence="1">Peripheral membrane protein</topology>
    </subcellularLocation>
</comment>
<dbReference type="CDD" id="cd03215">
    <property type="entry name" value="ABC_Carb_Monos_II"/>
    <property type="match status" value="1"/>
</dbReference>
<evidence type="ECO:0000256" key="1">
    <source>
        <dbReference type="ARBA" id="ARBA00004202"/>
    </source>
</evidence>
<organism evidence="11 12">
    <name type="scientific">Anaerorhabdus furcosa</name>
    <dbReference type="NCBI Taxonomy" id="118967"/>
    <lineage>
        <taxon>Bacteria</taxon>
        <taxon>Bacillati</taxon>
        <taxon>Bacillota</taxon>
        <taxon>Erysipelotrichia</taxon>
        <taxon>Erysipelotrichales</taxon>
        <taxon>Erysipelotrichaceae</taxon>
        <taxon>Anaerorhabdus</taxon>
    </lineage>
</organism>
<dbReference type="GO" id="GO:0005886">
    <property type="term" value="C:plasma membrane"/>
    <property type="evidence" value="ECO:0007669"/>
    <property type="project" value="UniProtKB-SubCell"/>
</dbReference>
<sequence length="500" mass="56164">MLVEMKGIVMDFGPVRAVNNVDFSIDSKDIVGLLGENGAGKSTLMNVLAGALQPTKGEIFIDGKKVHIANAHVAGKYGIRFIHQELNLCNELTVVENMFLAQEITKNGITQTKEMINRCVEVFDRMNVKINPMSPVSDLQAAEKQLLEIAKSLLFESKLIIMDEPTTALSTNEIENLFNIMRQLSEEGVSFIFISHKMPELFEICKTYFIMRDGNYVSQGNFKDIVESEITEMMIGHNLAEDSFDNKENHSKDKVVLSVKNFSSELFHDINFELHSGEILAITGLQGSGREAIADALFGAEKYSGTIEIDGYEMKKGSKIINFMKRGVALVPRMRKERGIFNDLSIYDNMSMAYFNTKLKKLLISDKEENQRFTRQQSAMKIKVGNPNNPITSLSGGNQQKVILGRWLEADAGIMLFDNPTQGIDVGAKFEIYHLILELARQGKGIIVFSAEFPEIYKVADRCLVLYKGQIMKEMNRDELNEKDVMLYSTGVNKEVATNV</sequence>
<dbReference type="GO" id="GO:0005524">
    <property type="term" value="F:ATP binding"/>
    <property type="evidence" value="ECO:0007669"/>
    <property type="project" value="UniProtKB-KW"/>
</dbReference>
<keyword evidence="12" id="KW-1185">Reference proteome</keyword>
<dbReference type="PANTHER" id="PTHR43790:SF3">
    <property type="entry name" value="D-ALLOSE IMPORT ATP-BINDING PROTEIN ALSA-RELATED"/>
    <property type="match status" value="1"/>
</dbReference>
<evidence type="ECO:0000256" key="4">
    <source>
        <dbReference type="ARBA" id="ARBA00022597"/>
    </source>
</evidence>
<feature type="domain" description="ABC transporter" evidence="10">
    <location>
        <begin position="251"/>
        <end position="493"/>
    </location>
</feature>
<keyword evidence="5" id="KW-0677">Repeat</keyword>
<dbReference type="AlphaFoldDB" id="A0A1T4MCA5"/>
<dbReference type="GO" id="GO:0016887">
    <property type="term" value="F:ATP hydrolysis activity"/>
    <property type="evidence" value="ECO:0007669"/>
    <property type="project" value="InterPro"/>
</dbReference>
<evidence type="ECO:0000256" key="9">
    <source>
        <dbReference type="ARBA" id="ARBA00023136"/>
    </source>
</evidence>
<dbReference type="Proteomes" id="UP000243297">
    <property type="component" value="Unassembled WGS sequence"/>
</dbReference>
<dbReference type="FunFam" id="3.40.50.300:FF:000127">
    <property type="entry name" value="Ribose import ATP-binding protein RbsA"/>
    <property type="match status" value="1"/>
</dbReference>
<evidence type="ECO:0000313" key="11">
    <source>
        <dbReference type="EMBL" id="SJZ64505.1"/>
    </source>
</evidence>
<dbReference type="SMART" id="SM00382">
    <property type="entry name" value="AAA"/>
    <property type="match status" value="2"/>
</dbReference>
<dbReference type="SUPFAM" id="SSF52540">
    <property type="entry name" value="P-loop containing nucleoside triphosphate hydrolases"/>
    <property type="match status" value="2"/>
</dbReference>
<dbReference type="PROSITE" id="PS00211">
    <property type="entry name" value="ABC_TRANSPORTER_1"/>
    <property type="match status" value="1"/>
</dbReference>
<dbReference type="EMBL" id="FUWY01000003">
    <property type="protein sequence ID" value="SJZ64505.1"/>
    <property type="molecule type" value="Genomic_DNA"/>
</dbReference>
<accession>A0A1T4MCA5</accession>
<keyword evidence="6" id="KW-0547">Nucleotide-binding</keyword>
<dbReference type="InterPro" id="IPR027417">
    <property type="entry name" value="P-loop_NTPase"/>
</dbReference>
<dbReference type="InterPro" id="IPR003439">
    <property type="entry name" value="ABC_transporter-like_ATP-bd"/>
</dbReference>
<reference evidence="12" key="1">
    <citation type="submission" date="2017-02" db="EMBL/GenBank/DDBJ databases">
        <authorList>
            <person name="Varghese N."/>
            <person name="Submissions S."/>
        </authorList>
    </citation>
    <scope>NUCLEOTIDE SEQUENCE [LARGE SCALE GENOMIC DNA]</scope>
    <source>
        <strain evidence="12">ATCC 25662</strain>
    </source>
</reference>
<evidence type="ECO:0000256" key="6">
    <source>
        <dbReference type="ARBA" id="ARBA00022741"/>
    </source>
</evidence>
<evidence type="ECO:0000259" key="10">
    <source>
        <dbReference type="PROSITE" id="PS50893"/>
    </source>
</evidence>
<evidence type="ECO:0000256" key="5">
    <source>
        <dbReference type="ARBA" id="ARBA00022737"/>
    </source>
</evidence>
<keyword evidence="4" id="KW-0762">Sugar transport</keyword>
<evidence type="ECO:0000313" key="12">
    <source>
        <dbReference type="Proteomes" id="UP000243297"/>
    </source>
</evidence>
<evidence type="ECO:0000256" key="7">
    <source>
        <dbReference type="ARBA" id="ARBA00022840"/>
    </source>
</evidence>
<dbReference type="Pfam" id="PF00005">
    <property type="entry name" value="ABC_tran"/>
    <property type="match status" value="2"/>
</dbReference>
<feature type="domain" description="ABC transporter" evidence="10">
    <location>
        <begin position="3"/>
        <end position="238"/>
    </location>
</feature>
<dbReference type="InterPro" id="IPR003593">
    <property type="entry name" value="AAA+_ATPase"/>
</dbReference>
<keyword evidence="9" id="KW-0472">Membrane</keyword>
<keyword evidence="3" id="KW-1003">Cell membrane</keyword>
<gene>
    <name evidence="11" type="ORF">SAMN02745191_1190</name>
</gene>
<keyword evidence="2" id="KW-0813">Transport</keyword>